<protein>
    <recommendedName>
        <fullName evidence="5">Arylsulfotransferase N-terminal domain-containing protein</fullName>
    </recommendedName>
</protein>
<name>A0A917PZY2_9BACI</name>
<evidence type="ECO:0000256" key="2">
    <source>
        <dbReference type="SAM" id="Phobius"/>
    </source>
</evidence>
<proteinExistence type="predicted"/>
<dbReference type="Proteomes" id="UP000658382">
    <property type="component" value="Unassembled WGS sequence"/>
</dbReference>
<dbReference type="PANTHER" id="PTHR35340">
    <property type="entry name" value="PQQ ENZYME REPEAT PROTEIN-RELATED"/>
    <property type="match status" value="1"/>
</dbReference>
<evidence type="ECO:0000313" key="3">
    <source>
        <dbReference type="EMBL" id="GGK01650.1"/>
    </source>
</evidence>
<feature type="transmembrane region" description="Helical" evidence="2">
    <location>
        <begin position="7"/>
        <end position="28"/>
    </location>
</feature>
<dbReference type="InterPro" id="IPR053143">
    <property type="entry name" value="Arylsulfate_ST"/>
</dbReference>
<dbReference type="EMBL" id="BMNQ01000041">
    <property type="protein sequence ID" value="GGK01650.1"/>
    <property type="molecule type" value="Genomic_DNA"/>
</dbReference>
<dbReference type="SUPFAM" id="SSF50998">
    <property type="entry name" value="Quinoprotein alcohol dehydrogenase-like"/>
    <property type="match status" value="1"/>
</dbReference>
<reference evidence="3" key="1">
    <citation type="journal article" date="2014" name="Int. J. Syst. Evol. Microbiol.">
        <title>Complete genome sequence of Corynebacterium casei LMG S-19264T (=DSM 44701T), isolated from a smear-ripened cheese.</title>
        <authorList>
            <consortium name="US DOE Joint Genome Institute (JGI-PGF)"/>
            <person name="Walter F."/>
            <person name="Albersmeier A."/>
            <person name="Kalinowski J."/>
            <person name="Ruckert C."/>
        </authorList>
    </citation>
    <scope>NUCLEOTIDE SEQUENCE</scope>
    <source>
        <strain evidence="3">JCM 12580</strain>
    </source>
</reference>
<feature type="compositionally biased region" description="Basic and acidic residues" evidence="1">
    <location>
        <begin position="35"/>
        <end position="53"/>
    </location>
</feature>
<dbReference type="AlphaFoldDB" id="A0A917PZY2"/>
<reference evidence="3" key="2">
    <citation type="submission" date="2020-09" db="EMBL/GenBank/DDBJ databases">
        <authorList>
            <person name="Sun Q."/>
            <person name="Ohkuma M."/>
        </authorList>
    </citation>
    <scope>NUCLEOTIDE SEQUENCE</scope>
    <source>
        <strain evidence="3">JCM 12580</strain>
    </source>
</reference>
<dbReference type="InterPro" id="IPR011047">
    <property type="entry name" value="Quinoprotein_ADH-like_sf"/>
</dbReference>
<dbReference type="RefSeq" id="WP_188633438.1">
    <property type="nucleotide sequence ID" value="NZ_BMNQ01000041.1"/>
</dbReference>
<comment type="caution">
    <text evidence="3">The sequence shown here is derived from an EMBL/GenBank/DDBJ whole genome shotgun (WGS) entry which is preliminary data.</text>
</comment>
<accession>A0A917PZY2</accession>
<keyword evidence="4" id="KW-1185">Reference proteome</keyword>
<dbReference type="GO" id="GO:0004062">
    <property type="term" value="F:aryl sulfotransferase activity"/>
    <property type="evidence" value="ECO:0007669"/>
    <property type="project" value="InterPro"/>
</dbReference>
<evidence type="ECO:0000256" key="1">
    <source>
        <dbReference type="SAM" id="MobiDB-lite"/>
    </source>
</evidence>
<keyword evidence="2" id="KW-0472">Membrane</keyword>
<keyword evidence="2" id="KW-1133">Transmembrane helix</keyword>
<dbReference type="Pfam" id="PF05935">
    <property type="entry name" value="Arylsulfotrans"/>
    <property type="match status" value="1"/>
</dbReference>
<evidence type="ECO:0008006" key="5">
    <source>
        <dbReference type="Google" id="ProtNLM"/>
    </source>
</evidence>
<gene>
    <name evidence="3" type="ORF">GCM10007063_24970</name>
</gene>
<evidence type="ECO:0000313" key="4">
    <source>
        <dbReference type="Proteomes" id="UP000658382"/>
    </source>
</evidence>
<sequence>MKNKGFLLIVISILIYTAIVSGVTYMVINPGDSVAESKEDSSKEKAGNQKDFEYSRQSFDESYNWIPLDIKLEEDKDTYNLQSLTTEAKNTLDLRSLSGHDVQINGEDVSGQDSYTFTIDEISADNNLTVTVDGNNYTVRTMPEEMEGYDYENNGAEDGYYYFTYESHIVKLNTDGEIVYYKDVGKAYDFKLNKTENGDIYYSYLVQNNGQEEVDGIGYKTTKAVIMDENYNVVDEVESLIPNKEVDANPLENHELIVLDLHHYIISSYYPKEVNNIPSDIDQNKFGSRVMAPTLQEIKDGEVLWQWQSTDYPELYELSIEHNDFTNEHGNYADYVHFNSLAIDPEDNNLIISARNMSSIIKLNRDTGDIMWVLGGKADEFGLSEEQKFSRQHKLSFLSDGTILLFNNGNVLPKAPYPVVPEDSPLHDKKEETSIMKIKIDEENKEVLNYENYPTGEFSGTRGSAQMLDEANNIVLIGWGSGENNDATFTEKNLSTGEELFVFYPKDEDDISYRSYKFDQ</sequence>
<organism evidence="3 4">
    <name type="scientific">Lentibacillus kapialis</name>
    <dbReference type="NCBI Taxonomy" id="340214"/>
    <lineage>
        <taxon>Bacteria</taxon>
        <taxon>Bacillati</taxon>
        <taxon>Bacillota</taxon>
        <taxon>Bacilli</taxon>
        <taxon>Bacillales</taxon>
        <taxon>Bacillaceae</taxon>
        <taxon>Lentibacillus</taxon>
    </lineage>
</organism>
<keyword evidence="2" id="KW-0812">Transmembrane</keyword>
<feature type="region of interest" description="Disordered" evidence="1">
    <location>
        <begin position="34"/>
        <end position="53"/>
    </location>
</feature>
<dbReference type="InterPro" id="IPR010262">
    <property type="entry name" value="Arylsulfotransferase_bact"/>
</dbReference>
<dbReference type="PANTHER" id="PTHR35340:SF5">
    <property type="entry name" value="ASST-DOMAIN-CONTAINING PROTEIN"/>
    <property type="match status" value="1"/>
</dbReference>